<sequence length="70" mass="7589">MAIDELLEGADLTGRQAAIIFFSFLLLIVLAAVLLITFSDFFRNLVVTVQVAVVVPAARPTRAAVSERVE</sequence>
<dbReference type="AlphaFoldDB" id="A0AAF0PBP6"/>
<reference evidence="2 3" key="1">
    <citation type="submission" date="2022-07" db="EMBL/GenBank/DDBJ databases">
        <title>Two temperate virus in Haloterrigena jeotgali A29.</title>
        <authorList>
            <person name="Deng X."/>
        </authorList>
    </citation>
    <scope>NUCLEOTIDE SEQUENCE [LARGE SCALE GENOMIC DNA]</scope>
    <source>
        <strain evidence="2 3">A29</strain>
    </source>
</reference>
<name>A0AAF0PBP6_9EURY</name>
<dbReference type="GeneID" id="39861120"/>
<gene>
    <name evidence="2" type="ORF">NP511_05780</name>
</gene>
<evidence type="ECO:0000313" key="2">
    <source>
        <dbReference type="EMBL" id="WMT09143.1"/>
    </source>
</evidence>
<evidence type="ECO:0000313" key="3">
    <source>
        <dbReference type="Proteomes" id="UP001224926"/>
    </source>
</evidence>
<dbReference type="GeneID" id="84213431"/>
<keyword evidence="1" id="KW-1133">Transmembrane helix</keyword>
<dbReference type="EMBL" id="CP101873">
    <property type="protein sequence ID" value="WMT09143.1"/>
    <property type="molecule type" value="Genomic_DNA"/>
</dbReference>
<evidence type="ECO:0000256" key="1">
    <source>
        <dbReference type="SAM" id="Phobius"/>
    </source>
</evidence>
<keyword evidence="1" id="KW-0472">Membrane</keyword>
<keyword evidence="3" id="KW-1185">Reference proteome</keyword>
<organism evidence="2 3">
    <name type="scientific">Natrinema thermotolerans</name>
    <dbReference type="NCBI Taxonomy" id="121872"/>
    <lineage>
        <taxon>Archaea</taxon>
        <taxon>Methanobacteriati</taxon>
        <taxon>Methanobacteriota</taxon>
        <taxon>Stenosarchaea group</taxon>
        <taxon>Halobacteria</taxon>
        <taxon>Halobacteriales</taxon>
        <taxon>Natrialbaceae</taxon>
        <taxon>Natrinema</taxon>
    </lineage>
</organism>
<feature type="transmembrane region" description="Helical" evidence="1">
    <location>
        <begin position="17"/>
        <end position="38"/>
    </location>
</feature>
<dbReference type="RefSeq" id="WP_006649435.1">
    <property type="nucleotide sequence ID" value="NZ_CP101873.1"/>
</dbReference>
<proteinExistence type="predicted"/>
<accession>A0AAF0PBP6</accession>
<dbReference type="Proteomes" id="UP001224926">
    <property type="component" value="Chromosome"/>
</dbReference>
<protein>
    <submittedName>
        <fullName evidence="2">Uncharacterized protein</fullName>
    </submittedName>
</protein>
<keyword evidence="1" id="KW-0812">Transmembrane</keyword>